<dbReference type="Proteomes" id="UP001501204">
    <property type="component" value="Unassembled WGS sequence"/>
</dbReference>
<evidence type="ECO:0000313" key="2">
    <source>
        <dbReference type="EMBL" id="GAA1750408.1"/>
    </source>
</evidence>
<reference evidence="2 3" key="1">
    <citation type="journal article" date="2019" name="Int. J. Syst. Evol. Microbiol.">
        <title>The Global Catalogue of Microorganisms (GCM) 10K type strain sequencing project: providing services to taxonomists for standard genome sequencing and annotation.</title>
        <authorList>
            <consortium name="The Broad Institute Genomics Platform"/>
            <consortium name="The Broad Institute Genome Sequencing Center for Infectious Disease"/>
            <person name="Wu L."/>
            <person name="Ma J."/>
        </authorList>
    </citation>
    <scope>NUCLEOTIDE SEQUENCE [LARGE SCALE GENOMIC DNA]</scope>
    <source>
        <strain evidence="2 3">JCM 14735</strain>
    </source>
</reference>
<proteinExistence type="predicted"/>
<feature type="compositionally biased region" description="Basic and acidic residues" evidence="1">
    <location>
        <begin position="64"/>
        <end position="77"/>
    </location>
</feature>
<dbReference type="RefSeq" id="WP_344119784.1">
    <property type="nucleotide sequence ID" value="NZ_BAAAOA010000008.1"/>
</dbReference>
<comment type="caution">
    <text evidence="2">The sequence shown here is derived from an EMBL/GenBank/DDBJ whole genome shotgun (WGS) entry which is preliminary data.</text>
</comment>
<gene>
    <name evidence="2" type="ORF">GCM10009767_06640</name>
</gene>
<name>A0ABN2K879_9MICC</name>
<protein>
    <submittedName>
        <fullName evidence="2">Uncharacterized protein</fullName>
    </submittedName>
</protein>
<dbReference type="EMBL" id="BAAAOA010000008">
    <property type="protein sequence ID" value="GAA1750408.1"/>
    <property type="molecule type" value="Genomic_DNA"/>
</dbReference>
<accession>A0ABN2K879</accession>
<organism evidence="2 3">
    <name type="scientific">Kocuria aegyptia</name>
    <dbReference type="NCBI Taxonomy" id="330943"/>
    <lineage>
        <taxon>Bacteria</taxon>
        <taxon>Bacillati</taxon>
        <taxon>Actinomycetota</taxon>
        <taxon>Actinomycetes</taxon>
        <taxon>Micrococcales</taxon>
        <taxon>Micrococcaceae</taxon>
        <taxon>Kocuria</taxon>
    </lineage>
</organism>
<evidence type="ECO:0000256" key="1">
    <source>
        <dbReference type="SAM" id="MobiDB-lite"/>
    </source>
</evidence>
<evidence type="ECO:0000313" key="3">
    <source>
        <dbReference type="Proteomes" id="UP001501204"/>
    </source>
</evidence>
<keyword evidence="3" id="KW-1185">Reference proteome</keyword>
<feature type="region of interest" description="Disordered" evidence="1">
    <location>
        <begin position="50"/>
        <end position="77"/>
    </location>
</feature>
<sequence>MSPSTPRALAVELRPGSPTRWVATYYPMVDTPAGRWADVTWELHQHLMPNTEEPLGSTGWVDLRSSDPDHPSYADHHPWAPQLAAGYTAALALYNAAATEDLLSPQEAQQLRDATVLVPAGQLSEWVLDDLQDETSDLCG</sequence>